<proteinExistence type="inferred from homology"/>
<dbReference type="OrthoDB" id="264532at2759"/>
<keyword evidence="10" id="KW-0012">Acyltransferase</keyword>
<evidence type="ECO:0000256" key="8">
    <source>
        <dbReference type="ARBA" id="ARBA00023098"/>
    </source>
</evidence>
<reference evidence="13" key="1">
    <citation type="submission" date="2020-06" db="EMBL/GenBank/DDBJ databases">
        <authorList>
            <consortium name="Plant Systems Biology data submission"/>
        </authorList>
    </citation>
    <scope>NUCLEOTIDE SEQUENCE</scope>
    <source>
        <strain evidence="13">D6</strain>
    </source>
</reference>
<dbReference type="EMBL" id="CAICTM010000494">
    <property type="protein sequence ID" value="CAB9511649.1"/>
    <property type="molecule type" value="Genomic_DNA"/>
</dbReference>
<feature type="compositionally biased region" description="Low complexity" evidence="12">
    <location>
        <begin position="1"/>
        <end position="18"/>
    </location>
</feature>
<evidence type="ECO:0000256" key="2">
    <source>
        <dbReference type="ARBA" id="ARBA00005420"/>
    </source>
</evidence>
<keyword evidence="4 11" id="KW-0808">Transferase</keyword>
<sequence>MASTDDTTATTGTSGSDSTTKEDTPTVTTENKENADEKKDTSNAVEEPPELKEPILFDCSTFGHAKMVALANGTYQDRIKASMPASDVTPALALSQTPMTFWEDFVATAFSAFGVPVAVFNIPIALFVIGKFLVGNVALTFQLFGLFVILPLALMPQKFNPDSLQSWLALTMLKYYSWRLLLEEFPSPNRPRILVGPPHGVFPYGCLMTMICYPSTAGIFCRGLAARAAVVTPIFKQILRTVGIVDANRDTARRVLEKPSCLGISTGGVAEIFETNADDEVILLKERVGLIKLAIRTGADLQPCYIYGSNDVLSCWTGEGIPGANALLSRISRKLGFGVIVIFGRFGLPIPRRVPLLGVCGKAIRTDHMKCENPTKEQIEEVQGLLIKHMEAVFQRYKKLYKFDEKHLIIK</sequence>
<evidence type="ECO:0000313" key="13">
    <source>
        <dbReference type="EMBL" id="CAB9511649.1"/>
    </source>
</evidence>
<evidence type="ECO:0000256" key="11">
    <source>
        <dbReference type="RuleBase" id="RU367023"/>
    </source>
</evidence>
<organism evidence="13 14">
    <name type="scientific">Seminavis robusta</name>
    <dbReference type="NCBI Taxonomy" id="568900"/>
    <lineage>
        <taxon>Eukaryota</taxon>
        <taxon>Sar</taxon>
        <taxon>Stramenopiles</taxon>
        <taxon>Ochrophyta</taxon>
        <taxon>Bacillariophyta</taxon>
        <taxon>Bacillariophyceae</taxon>
        <taxon>Bacillariophycidae</taxon>
        <taxon>Naviculales</taxon>
        <taxon>Naviculaceae</taxon>
        <taxon>Seminavis</taxon>
    </lineage>
</organism>
<evidence type="ECO:0000256" key="4">
    <source>
        <dbReference type="ARBA" id="ARBA00022679"/>
    </source>
</evidence>
<dbReference type="PANTHER" id="PTHR12317">
    <property type="entry name" value="DIACYLGLYCEROL O-ACYLTRANSFERASE"/>
    <property type="match status" value="1"/>
</dbReference>
<evidence type="ECO:0000256" key="3">
    <source>
        <dbReference type="ARBA" id="ARBA00022516"/>
    </source>
</evidence>
<evidence type="ECO:0000256" key="5">
    <source>
        <dbReference type="ARBA" id="ARBA00022692"/>
    </source>
</evidence>
<dbReference type="PANTHER" id="PTHR12317:SF63">
    <property type="entry name" value="DIACYLGLYCEROL O-ACYLTRANSFERASE 2"/>
    <property type="match status" value="1"/>
</dbReference>
<feature type="transmembrane region" description="Helical" evidence="11">
    <location>
        <begin position="132"/>
        <end position="154"/>
    </location>
</feature>
<evidence type="ECO:0000256" key="10">
    <source>
        <dbReference type="ARBA" id="ARBA00023315"/>
    </source>
</evidence>
<gene>
    <name evidence="13" type="ORF">SEMRO_495_G154450.1</name>
</gene>
<keyword evidence="3" id="KW-0444">Lipid biosynthesis</keyword>
<keyword evidence="14" id="KW-1185">Reference proteome</keyword>
<feature type="compositionally biased region" description="Basic and acidic residues" evidence="12">
    <location>
        <begin position="19"/>
        <end position="41"/>
    </location>
</feature>
<feature type="region of interest" description="Disordered" evidence="12">
    <location>
        <begin position="1"/>
        <end position="47"/>
    </location>
</feature>
<dbReference type="EC" id="2.3.1.-" evidence="11"/>
<dbReference type="GO" id="GO:0005789">
    <property type="term" value="C:endoplasmic reticulum membrane"/>
    <property type="evidence" value="ECO:0007669"/>
    <property type="project" value="UniProtKB-SubCell"/>
</dbReference>
<evidence type="ECO:0000256" key="6">
    <source>
        <dbReference type="ARBA" id="ARBA00022824"/>
    </source>
</evidence>
<dbReference type="InterPro" id="IPR007130">
    <property type="entry name" value="DAGAT"/>
</dbReference>
<keyword evidence="8" id="KW-0443">Lipid metabolism</keyword>
<protein>
    <recommendedName>
        <fullName evidence="11">Acyltransferase</fullName>
        <ecNumber evidence="11">2.3.1.-</ecNumber>
    </recommendedName>
</protein>
<dbReference type="GO" id="GO:0019432">
    <property type="term" value="P:triglyceride biosynthetic process"/>
    <property type="evidence" value="ECO:0007669"/>
    <property type="project" value="TreeGrafter"/>
</dbReference>
<keyword evidence="5 11" id="KW-0812">Transmembrane</keyword>
<keyword evidence="6 11" id="KW-0256">Endoplasmic reticulum</keyword>
<feature type="transmembrane region" description="Helical" evidence="11">
    <location>
        <begin position="105"/>
        <end position="126"/>
    </location>
</feature>
<dbReference type="Pfam" id="PF03982">
    <property type="entry name" value="DAGAT"/>
    <property type="match status" value="1"/>
</dbReference>
<evidence type="ECO:0000256" key="1">
    <source>
        <dbReference type="ARBA" id="ARBA00004477"/>
    </source>
</evidence>
<dbReference type="AlphaFoldDB" id="A0A9N8E2P6"/>
<dbReference type="Proteomes" id="UP001153069">
    <property type="component" value="Unassembled WGS sequence"/>
</dbReference>
<comment type="similarity">
    <text evidence="2 11">Belongs to the diacylglycerol acyltransferase family.</text>
</comment>
<evidence type="ECO:0000313" key="14">
    <source>
        <dbReference type="Proteomes" id="UP001153069"/>
    </source>
</evidence>
<name>A0A9N8E2P6_9STRA</name>
<accession>A0A9N8E2P6</accession>
<evidence type="ECO:0000256" key="12">
    <source>
        <dbReference type="SAM" id="MobiDB-lite"/>
    </source>
</evidence>
<keyword evidence="9 11" id="KW-0472">Membrane</keyword>
<dbReference type="GO" id="GO:0004144">
    <property type="term" value="F:diacylglycerol O-acyltransferase activity"/>
    <property type="evidence" value="ECO:0007669"/>
    <property type="project" value="TreeGrafter"/>
</dbReference>
<comment type="caution">
    <text evidence="13">The sequence shown here is derived from an EMBL/GenBank/DDBJ whole genome shotgun (WGS) entry which is preliminary data.</text>
</comment>
<evidence type="ECO:0000256" key="9">
    <source>
        <dbReference type="ARBA" id="ARBA00023136"/>
    </source>
</evidence>
<comment type="subcellular location">
    <subcellularLocation>
        <location evidence="1 11">Endoplasmic reticulum membrane</location>
        <topology evidence="1 11">Multi-pass membrane protein</topology>
    </subcellularLocation>
</comment>
<evidence type="ECO:0000256" key="7">
    <source>
        <dbReference type="ARBA" id="ARBA00022989"/>
    </source>
</evidence>
<keyword evidence="7 11" id="KW-1133">Transmembrane helix</keyword>